<accession>A0ABP0EP03</accession>
<dbReference type="PANTHER" id="PTHR45989">
    <property type="entry name" value="TRANSLATION INITIATION FACTOR EIF-2B SUBUNIT GAMMA"/>
    <property type="match status" value="1"/>
</dbReference>
<dbReference type="InterPro" id="IPR051960">
    <property type="entry name" value="eIF2B_gamma"/>
</dbReference>
<keyword evidence="3" id="KW-0963">Cytoplasm</keyword>
<keyword evidence="5" id="KW-0648">Protein biosynthesis</keyword>
<dbReference type="Proteomes" id="UP001497600">
    <property type="component" value="Chromosome H"/>
</dbReference>
<evidence type="ECO:0000256" key="8">
    <source>
        <dbReference type="ARBA" id="ARBA00046432"/>
    </source>
</evidence>
<feature type="compositionally biased region" description="Acidic residues" evidence="10">
    <location>
        <begin position="479"/>
        <end position="492"/>
    </location>
</feature>
<dbReference type="PANTHER" id="PTHR45989:SF1">
    <property type="entry name" value="TRANSLATION INITIATION FACTOR EIF-2B SUBUNIT GAMMA"/>
    <property type="match status" value="1"/>
</dbReference>
<evidence type="ECO:0000256" key="4">
    <source>
        <dbReference type="ARBA" id="ARBA00022540"/>
    </source>
</evidence>
<name>A0ABP0EP03_9ASCO</name>
<evidence type="ECO:0000256" key="1">
    <source>
        <dbReference type="ARBA" id="ARBA00004514"/>
    </source>
</evidence>
<dbReference type="InterPro" id="IPR029044">
    <property type="entry name" value="Nucleotide-diphossugar_trans"/>
</dbReference>
<evidence type="ECO:0000259" key="11">
    <source>
        <dbReference type="Pfam" id="PF25084"/>
    </source>
</evidence>
<dbReference type="EMBL" id="OZ004260">
    <property type="protein sequence ID" value="CAK7920887.1"/>
    <property type="molecule type" value="Genomic_DNA"/>
</dbReference>
<evidence type="ECO:0000256" key="2">
    <source>
        <dbReference type="ARBA" id="ARBA00007878"/>
    </source>
</evidence>
<organism evidence="12 13">
    <name type="scientific">[Candida] anglica</name>
    <dbReference type="NCBI Taxonomy" id="148631"/>
    <lineage>
        <taxon>Eukaryota</taxon>
        <taxon>Fungi</taxon>
        <taxon>Dikarya</taxon>
        <taxon>Ascomycota</taxon>
        <taxon>Saccharomycotina</taxon>
        <taxon>Pichiomycetes</taxon>
        <taxon>Debaryomycetaceae</taxon>
        <taxon>Kurtzmaniella</taxon>
    </lineage>
</organism>
<keyword evidence="13" id="KW-1185">Reference proteome</keyword>
<feature type="domain" description="EIF2B subunit epsilon/gamma LbH" evidence="11">
    <location>
        <begin position="359"/>
        <end position="445"/>
    </location>
</feature>
<protein>
    <recommendedName>
        <fullName evidence="6">Translation initiation factor eIF2B subunit gamma</fullName>
    </recommendedName>
    <alternativeName>
        <fullName evidence="7">eIF2B GDP-GTP exchange factor subunit gamma</fullName>
    </alternativeName>
</protein>
<feature type="region of interest" description="Disordered" evidence="10">
    <location>
        <begin position="468"/>
        <end position="514"/>
    </location>
</feature>
<sequence length="514" mass="56543">MEFHAVILCGPGKALTPFSSIRSTGTPKALLPIANRPMIEYVLEWCDRAFFPQVTVVCDDDSKDAISGALEQYKKKREQQQAALIAEEEGSHGAVPGSVGASNNASSGAVANDTPSNISVVTLTTEHSGEILHHLYKTSTLKKFQNFVLLPCDFVTDLPPQVLIEAYRNKSESDLGLLVHYRNQFDNIEDKKSKIFKKNYTIYTDVDDGQTRLLDIMSSEDVDFHKALQLRTQMCWRHANSTVATKLLNSCIFFGSGELIFPIFENPQEKFTDSYFRHRSATKVIRDLAKRSWKHSEPRENVGFLILPQQATFFRINNTPVFMEANRYFMKLQASSRAQQQHAATTAAQSSGQQPPKDKNSANVGADSLVGHATTLDEKTTVKRTVVGTDCKIGKRVKLTGCVILNNVTIEDDVHLENCIVGNNVIIHSKARLTACNIESTLEVAKGTQAKGESLLCLSLEGLVAGGDEGDNFAVGSESDSDDYDSEEDDSESGSGSEGELDEYGDNSDGLFAY</sequence>
<keyword evidence="4 12" id="KW-0396">Initiation factor</keyword>
<reference evidence="12 13" key="1">
    <citation type="submission" date="2024-01" db="EMBL/GenBank/DDBJ databases">
        <authorList>
            <consortium name="Genoscope - CEA"/>
            <person name="William W."/>
        </authorList>
    </citation>
    <scope>NUCLEOTIDE SEQUENCE [LARGE SCALE GENOMIC DNA]</scope>
    <source>
        <strain evidence="12 13">29B2s-10</strain>
    </source>
</reference>
<comment type="similarity">
    <text evidence="2">Belongs to the eIF-2B gamma/epsilon subunits family.</text>
</comment>
<dbReference type="InterPro" id="IPR056764">
    <property type="entry name" value="LbH_EIF2B3/5"/>
</dbReference>
<dbReference type="Gene3D" id="2.160.10.10">
    <property type="entry name" value="Hexapeptide repeat proteins"/>
    <property type="match status" value="1"/>
</dbReference>
<dbReference type="GO" id="GO:0003743">
    <property type="term" value="F:translation initiation factor activity"/>
    <property type="evidence" value="ECO:0007669"/>
    <property type="project" value="UniProtKB-KW"/>
</dbReference>
<evidence type="ECO:0000256" key="10">
    <source>
        <dbReference type="SAM" id="MobiDB-lite"/>
    </source>
</evidence>
<evidence type="ECO:0000256" key="9">
    <source>
        <dbReference type="SAM" id="Coils"/>
    </source>
</evidence>
<evidence type="ECO:0000313" key="13">
    <source>
        <dbReference type="Proteomes" id="UP001497600"/>
    </source>
</evidence>
<dbReference type="Gene3D" id="3.90.550.10">
    <property type="entry name" value="Spore Coat Polysaccharide Biosynthesis Protein SpsA, Chain A"/>
    <property type="match status" value="1"/>
</dbReference>
<dbReference type="CDD" id="cd04652">
    <property type="entry name" value="LbH_eIF2B_gamma_C"/>
    <property type="match status" value="1"/>
</dbReference>
<dbReference type="SUPFAM" id="SSF53448">
    <property type="entry name" value="Nucleotide-diphospho-sugar transferases"/>
    <property type="match status" value="1"/>
</dbReference>
<comment type="subcellular location">
    <subcellularLocation>
        <location evidence="1">Cytoplasm</location>
        <location evidence="1">Cytosol</location>
    </subcellularLocation>
</comment>
<evidence type="ECO:0000256" key="7">
    <source>
        <dbReference type="ARBA" id="ARBA00044229"/>
    </source>
</evidence>
<gene>
    <name evidence="12" type="primary">GCD1</name>
    <name evidence="12" type="ORF">CAAN4_H07690</name>
</gene>
<dbReference type="Pfam" id="PF25084">
    <property type="entry name" value="LbH_EIF2B"/>
    <property type="match status" value="1"/>
</dbReference>
<evidence type="ECO:0000313" key="12">
    <source>
        <dbReference type="EMBL" id="CAK7920887.1"/>
    </source>
</evidence>
<keyword evidence="9" id="KW-0175">Coiled coil</keyword>
<feature type="coiled-coil region" evidence="9">
    <location>
        <begin position="63"/>
        <end position="90"/>
    </location>
</feature>
<evidence type="ECO:0000256" key="6">
    <source>
        <dbReference type="ARBA" id="ARBA00044196"/>
    </source>
</evidence>
<proteinExistence type="inferred from homology"/>
<feature type="compositionally biased region" description="Low complexity" evidence="10">
    <location>
        <begin position="340"/>
        <end position="354"/>
    </location>
</feature>
<evidence type="ECO:0000256" key="3">
    <source>
        <dbReference type="ARBA" id="ARBA00022490"/>
    </source>
</evidence>
<evidence type="ECO:0000256" key="5">
    <source>
        <dbReference type="ARBA" id="ARBA00022917"/>
    </source>
</evidence>
<comment type="subunit">
    <text evidence="8">Component of the translation initiation factor 2B (eIF2B) complex which is a heterodecamer of two sets of five different subunits: alpha, beta, gamma, delta and epsilon. Subunits alpha, beta and delta comprise a regulatory subcomplex and subunits epsilon and gamma comprise a catalytic subcomplex. Within the complex, the hexameric regulatory complex resides at the center, with the two heterodimeric catalytic subcomplexes bound on opposite sides.</text>
</comment>
<feature type="region of interest" description="Disordered" evidence="10">
    <location>
        <begin position="340"/>
        <end position="365"/>
    </location>
</feature>